<organism evidence="1 2">
    <name type="scientific">Pantoea dispersa</name>
    <dbReference type="NCBI Taxonomy" id="59814"/>
    <lineage>
        <taxon>Bacteria</taxon>
        <taxon>Pseudomonadati</taxon>
        <taxon>Pseudomonadota</taxon>
        <taxon>Gammaproteobacteria</taxon>
        <taxon>Enterobacterales</taxon>
        <taxon>Erwiniaceae</taxon>
        <taxon>Pantoea</taxon>
    </lineage>
</organism>
<comment type="caution">
    <text evidence="1">The sequence shown here is derived from an EMBL/GenBank/DDBJ whole genome shotgun (WGS) entry which is preliminary data.</text>
</comment>
<proteinExistence type="predicted"/>
<evidence type="ECO:0000313" key="1">
    <source>
        <dbReference type="EMBL" id="TQC70973.1"/>
    </source>
</evidence>
<dbReference type="Proteomes" id="UP000319715">
    <property type="component" value="Unassembled WGS sequence"/>
</dbReference>
<gene>
    <name evidence="1" type="ORF">FK492_17565</name>
</gene>
<keyword evidence="2" id="KW-1185">Reference proteome</keyword>
<sequence>MPVRWPEFSSPASSKTACGPFFLTSMMHKRDLRRKKAAKPLKSGEFAASTHSGDAAIMRRLFFRNVFGTLLVTGIRFCLQRPSRLLDTAH</sequence>
<dbReference type="EMBL" id="VICF01000007">
    <property type="protein sequence ID" value="TQC70973.1"/>
    <property type="molecule type" value="Genomic_DNA"/>
</dbReference>
<reference evidence="1 2" key="1">
    <citation type="submission" date="2019-06" db="EMBL/GenBank/DDBJ databases">
        <title>Pantoea dispersa Assembly.</title>
        <authorList>
            <person name="Wang J."/>
        </authorList>
    </citation>
    <scope>NUCLEOTIDE SEQUENCE [LARGE SCALE GENOMIC DNA]</scope>
    <source>
        <strain evidence="2">bio</strain>
    </source>
</reference>
<name>A0ABY2ZV28_9GAMM</name>
<protein>
    <submittedName>
        <fullName evidence="1">Uncharacterized protein</fullName>
    </submittedName>
</protein>
<accession>A0ABY2ZV28</accession>
<evidence type="ECO:0000313" key="2">
    <source>
        <dbReference type="Proteomes" id="UP000319715"/>
    </source>
</evidence>